<dbReference type="EMBL" id="CAJNOM010000027">
    <property type="protein sequence ID" value="CAF0843348.1"/>
    <property type="molecule type" value="Genomic_DNA"/>
</dbReference>
<name>A0A813VPX1_9BILA</name>
<evidence type="ECO:0000313" key="1">
    <source>
        <dbReference type="EMBL" id="CAF0843348.1"/>
    </source>
</evidence>
<dbReference type="OrthoDB" id="9987826at2759"/>
<gene>
    <name evidence="2" type="ORF">BJG266_LOCUS23668</name>
    <name evidence="1" type="ORF">QVE165_LOCUS6431</name>
</gene>
<accession>A0A813VPX1</accession>
<sequence>MAQSRKQFVEQFIDTLTNPKTNDLKRFLEEDVQKTVNSKVVYSNIEEAKEYYTKEQDGKTTSQWTIVECEPEDPNTNTLRLRISHGNKTSDTLYTFSSNDKVQRIDAVN</sequence>
<dbReference type="AlphaFoldDB" id="A0A813VPX1"/>
<evidence type="ECO:0000313" key="3">
    <source>
        <dbReference type="Proteomes" id="UP000663832"/>
    </source>
</evidence>
<organism evidence="1 3">
    <name type="scientific">Adineta steineri</name>
    <dbReference type="NCBI Taxonomy" id="433720"/>
    <lineage>
        <taxon>Eukaryota</taxon>
        <taxon>Metazoa</taxon>
        <taxon>Spiralia</taxon>
        <taxon>Gnathifera</taxon>
        <taxon>Rotifera</taxon>
        <taxon>Eurotatoria</taxon>
        <taxon>Bdelloidea</taxon>
        <taxon>Adinetida</taxon>
        <taxon>Adinetidae</taxon>
        <taxon>Adineta</taxon>
    </lineage>
</organism>
<comment type="caution">
    <text evidence="1">The sequence shown here is derived from an EMBL/GenBank/DDBJ whole genome shotgun (WGS) entry which is preliminary data.</text>
</comment>
<evidence type="ECO:0000313" key="2">
    <source>
        <dbReference type="EMBL" id="CAF1143245.1"/>
    </source>
</evidence>
<dbReference type="Proteomes" id="UP000663832">
    <property type="component" value="Unassembled WGS sequence"/>
</dbReference>
<protein>
    <submittedName>
        <fullName evidence="1">Uncharacterized protein</fullName>
    </submittedName>
</protein>
<dbReference type="Proteomes" id="UP000663877">
    <property type="component" value="Unassembled WGS sequence"/>
</dbReference>
<dbReference type="EMBL" id="CAJNOI010000160">
    <property type="protein sequence ID" value="CAF1143245.1"/>
    <property type="molecule type" value="Genomic_DNA"/>
</dbReference>
<reference evidence="1" key="1">
    <citation type="submission" date="2021-02" db="EMBL/GenBank/DDBJ databases">
        <authorList>
            <person name="Nowell W R."/>
        </authorList>
    </citation>
    <scope>NUCLEOTIDE SEQUENCE</scope>
</reference>
<keyword evidence="3" id="KW-1185">Reference proteome</keyword>
<proteinExistence type="predicted"/>